<organism evidence="1 2">
    <name type="scientific">[Emmonsia] crescens</name>
    <dbReference type="NCBI Taxonomy" id="73230"/>
    <lineage>
        <taxon>Eukaryota</taxon>
        <taxon>Fungi</taxon>
        <taxon>Dikarya</taxon>
        <taxon>Ascomycota</taxon>
        <taxon>Pezizomycotina</taxon>
        <taxon>Eurotiomycetes</taxon>
        <taxon>Eurotiomycetidae</taxon>
        <taxon>Onygenales</taxon>
        <taxon>Ajellomycetaceae</taxon>
        <taxon>Emergomyces</taxon>
    </lineage>
</organism>
<proteinExistence type="predicted"/>
<reference evidence="1 2" key="1">
    <citation type="submission" date="2017-10" db="EMBL/GenBank/DDBJ databases">
        <title>Comparative genomics in systemic dimorphic fungi from Ajellomycetaceae.</title>
        <authorList>
            <person name="Munoz J.F."/>
            <person name="Mcewen J.G."/>
            <person name="Clay O.K."/>
            <person name="Cuomo C.A."/>
        </authorList>
    </citation>
    <scope>NUCLEOTIDE SEQUENCE [LARGE SCALE GENOMIC DNA]</scope>
    <source>
        <strain evidence="1 2">UAMH4076</strain>
    </source>
</reference>
<dbReference type="AlphaFoldDB" id="A0A2B7ZGI9"/>
<keyword evidence="2" id="KW-1185">Reference proteome</keyword>
<comment type="caution">
    <text evidence="1">The sequence shown here is derived from an EMBL/GenBank/DDBJ whole genome shotgun (WGS) entry which is preliminary data.</text>
</comment>
<dbReference type="EMBL" id="PDND01000098">
    <property type="protein sequence ID" value="PGH32288.1"/>
    <property type="molecule type" value="Genomic_DNA"/>
</dbReference>
<accession>A0A2B7ZGI9</accession>
<sequence>MESHAPERPENTAGGVGVKITWGENGRGYAQITNQEITAAIKKEAFRVSDRWGNDSGIYPVGVMYHDLSLVRENSDAYASLLAPAIQTVREALDKELNQLETDPYHGPQLLAGENDMAEYYWTEVMYRRFLGVYEIHCKGESIVPPGKGSKSFQTTLTHILSDGLWGLHLGFGPILAARERHVAFRDIQHLHLHGVIFKSSIKSHCDDSCCPIVPRVIVYGYWAVIAGELADLEDGRGHGCC</sequence>
<evidence type="ECO:0000313" key="1">
    <source>
        <dbReference type="EMBL" id="PGH32288.1"/>
    </source>
</evidence>
<evidence type="ECO:0000313" key="2">
    <source>
        <dbReference type="Proteomes" id="UP000226031"/>
    </source>
</evidence>
<protein>
    <submittedName>
        <fullName evidence="1">Uncharacterized protein</fullName>
    </submittedName>
</protein>
<dbReference type="Proteomes" id="UP000226031">
    <property type="component" value="Unassembled WGS sequence"/>
</dbReference>
<gene>
    <name evidence="1" type="ORF">GX50_04955</name>
</gene>
<name>A0A2B7ZGI9_9EURO</name>
<dbReference type="VEuPathDB" id="FungiDB:EMCG_00033"/>